<feature type="region of interest" description="Disordered" evidence="1">
    <location>
        <begin position="57"/>
        <end position="98"/>
    </location>
</feature>
<dbReference type="Proteomes" id="UP001152795">
    <property type="component" value="Unassembled WGS sequence"/>
</dbReference>
<name>A0A6S7H669_PARCT</name>
<dbReference type="EMBL" id="CACRXK020001889">
    <property type="protein sequence ID" value="CAB3991631.1"/>
    <property type="molecule type" value="Genomic_DNA"/>
</dbReference>
<keyword evidence="3" id="KW-1185">Reference proteome</keyword>
<proteinExistence type="predicted"/>
<evidence type="ECO:0000313" key="2">
    <source>
        <dbReference type="EMBL" id="CAB3991631.1"/>
    </source>
</evidence>
<keyword evidence="2" id="KW-0436">Ligase</keyword>
<organism evidence="2 3">
    <name type="scientific">Paramuricea clavata</name>
    <name type="common">Red gorgonian</name>
    <name type="synonym">Violescent sea-whip</name>
    <dbReference type="NCBI Taxonomy" id="317549"/>
    <lineage>
        <taxon>Eukaryota</taxon>
        <taxon>Metazoa</taxon>
        <taxon>Cnidaria</taxon>
        <taxon>Anthozoa</taxon>
        <taxon>Octocorallia</taxon>
        <taxon>Malacalcyonacea</taxon>
        <taxon>Plexauridae</taxon>
        <taxon>Paramuricea</taxon>
    </lineage>
</organism>
<dbReference type="AlphaFoldDB" id="A0A6S7H669"/>
<dbReference type="GO" id="GO:0004842">
    <property type="term" value="F:ubiquitin-protein transferase activity"/>
    <property type="evidence" value="ECO:0007669"/>
    <property type="project" value="InterPro"/>
</dbReference>
<dbReference type="GO" id="GO:0016874">
    <property type="term" value="F:ligase activity"/>
    <property type="evidence" value="ECO:0007669"/>
    <property type="project" value="UniProtKB-KW"/>
</dbReference>
<gene>
    <name evidence="2" type="ORF">PACLA_8A037729</name>
</gene>
<protein>
    <submittedName>
        <fullName evidence="2">E3 ubiquitin- ligase UPL2-like</fullName>
    </submittedName>
</protein>
<evidence type="ECO:0000256" key="1">
    <source>
        <dbReference type="SAM" id="MobiDB-lite"/>
    </source>
</evidence>
<reference evidence="2" key="1">
    <citation type="submission" date="2020-04" db="EMBL/GenBank/DDBJ databases">
        <authorList>
            <person name="Alioto T."/>
            <person name="Alioto T."/>
            <person name="Gomez Garrido J."/>
        </authorList>
    </citation>
    <scope>NUCLEOTIDE SEQUENCE</scope>
    <source>
        <strain evidence="2">A484AB</strain>
    </source>
</reference>
<evidence type="ECO:0000313" key="3">
    <source>
        <dbReference type="Proteomes" id="UP001152795"/>
    </source>
</evidence>
<comment type="caution">
    <text evidence="2">The sequence shown here is derived from an EMBL/GenBank/DDBJ whole genome shotgun (WGS) entry which is preliminary data.</text>
</comment>
<feature type="compositionally biased region" description="Low complexity" evidence="1">
    <location>
        <begin position="58"/>
        <end position="68"/>
    </location>
</feature>
<dbReference type="SUPFAM" id="SSF56204">
    <property type="entry name" value="Hect, E3 ligase catalytic domain"/>
    <property type="match status" value="1"/>
</dbReference>
<accession>A0A6S7H669</accession>
<sequence>MEDRIINGVVDRLFNRINQEPEVPEGSSMPVSLPNVIQQIVSNPALPQVEGELRNRFNTRNPSTRSTPSVPPTATPALLYNPLTPYGRPRTSSGRRRKRTVHNIFKDEPAERIIYKDFILLPVNTKNTPRGKERSRLETEGFVVHAVPLKENQTEKEIEEVVNTIFADKLACTSTGGKSWKFVKASGGQIVDPHVLDSHKWNYEGLKHICGQGAVYIKSLNIDQIVSDDDKDDDGDEDIRSYLYSDCQDNLPQISEWTYSDMCATTSVSTGTSSLSLPSADNWRSSTTTSVSTGATCSSLLNAVNSRSLTATGSHFISTANSNFLGASSSSYSSECLCTYPAADKSHGQTTKGKSESEVEPFVASTGTLMNKDIALAKLMEIFPERKDLSLVIDECSTLLDNQVDLDQAIATICEMDEDLRLDDYYTGPPQHLSMEHLSSPEVVFVNEIGIDAGALTKEYFSVGMAALTKEPLTAGDVLKDYLISGETAGLTPVPDDIPDPELSAVVIEIQTESTNWTEDSSSWKDINDQLLPSLLEAEFPYPLTLRNVGLAAWHVMWHFVISKRQKQIMDIRDGMETISLCSFLKEQAVFSSKIFPQSCDLSVSAEQVIRSIKCASEDVKEAESFNFFIDYIKQLKTTEDTDEQSPSTINLLQFWTADNSISGGARLVVDLLADQTKTLPESGACFHKIRLPSCHNVFLAFKRAMDVALGFGAKGYGQF</sequence>
<dbReference type="InterPro" id="IPR035983">
    <property type="entry name" value="Hect_E3_ubiquitin_ligase"/>
</dbReference>